<evidence type="ECO:0000313" key="6">
    <source>
        <dbReference type="EMBL" id="CBY34081.1"/>
    </source>
</evidence>
<protein>
    <recommendedName>
        <fullName evidence="5">Apple domain-containing protein</fullName>
    </recommendedName>
</protein>
<accession>E4YEZ4</accession>
<dbReference type="EMBL" id="FN654474">
    <property type="protein sequence ID" value="CBY34081.1"/>
    <property type="molecule type" value="Genomic_DNA"/>
</dbReference>
<keyword evidence="1" id="KW-0677">Repeat</keyword>
<evidence type="ECO:0000256" key="3">
    <source>
        <dbReference type="SAM" id="Coils"/>
    </source>
</evidence>
<keyword evidence="2" id="KW-1015">Disulfide bond</keyword>
<dbReference type="PROSITE" id="PS50948">
    <property type="entry name" value="PAN"/>
    <property type="match status" value="1"/>
</dbReference>
<dbReference type="GO" id="GO:0005576">
    <property type="term" value="C:extracellular region"/>
    <property type="evidence" value="ECO:0007669"/>
    <property type="project" value="InterPro"/>
</dbReference>
<evidence type="ECO:0000259" key="5">
    <source>
        <dbReference type="PROSITE" id="PS50948"/>
    </source>
</evidence>
<dbReference type="SMART" id="SM00223">
    <property type="entry name" value="APPLE"/>
    <property type="match status" value="2"/>
</dbReference>
<dbReference type="InterPro" id="IPR003609">
    <property type="entry name" value="Pan_app"/>
</dbReference>
<name>E4YEZ4_OIKDI</name>
<dbReference type="SUPFAM" id="SSF57414">
    <property type="entry name" value="Hairpin loop containing domain-like"/>
    <property type="match status" value="1"/>
</dbReference>
<evidence type="ECO:0000256" key="2">
    <source>
        <dbReference type="ARBA" id="ARBA00023157"/>
    </source>
</evidence>
<dbReference type="Proteomes" id="UP000011014">
    <property type="component" value="Unassembled WGS sequence"/>
</dbReference>
<feature type="coiled-coil region" evidence="3">
    <location>
        <begin position="182"/>
        <end position="216"/>
    </location>
</feature>
<gene>
    <name evidence="6" type="ORF">GSOID_T00022065001</name>
</gene>
<dbReference type="Pfam" id="PF00024">
    <property type="entry name" value="PAN_1"/>
    <property type="match status" value="1"/>
</dbReference>
<dbReference type="AlphaFoldDB" id="E4YEZ4"/>
<proteinExistence type="predicted"/>
<evidence type="ECO:0000256" key="1">
    <source>
        <dbReference type="ARBA" id="ARBA00022737"/>
    </source>
</evidence>
<evidence type="ECO:0000256" key="4">
    <source>
        <dbReference type="SAM" id="MobiDB-lite"/>
    </source>
</evidence>
<reference evidence="6" key="1">
    <citation type="journal article" date="2010" name="Science">
        <title>Plasticity of animal genome architecture unmasked by rapid evolution of a pelagic tunicate.</title>
        <authorList>
            <person name="Denoeud F."/>
            <person name="Henriet S."/>
            <person name="Mungpakdee S."/>
            <person name="Aury J.M."/>
            <person name="Da Silva C."/>
            <person name="Brinkmann H."/>
            <person name="Mikhaleva J."/>
            <person name="Olsen L.C."/>
            <person name="Jubin C."/>
            <person name="Canestro C."/>
            <person name="Bouquet J.M."/>
            <person name="Danks G."/>
            <person name="Poulain J."/>
            <person name="Campsteijn C."/>
            <person name="Adamski M."/>
            <person name="Cross I."/>
            <person name="Yadetie F."/>
            <person name="Muffato M."/>
            <person name="Louis A."/>
            <person name="Butcher S."/>
            <person name="Tsagkogeorga G."/>
            <person name="Konrad A."/>
            <person name="Singh S."/>
            <person name="Jensen M.F."/>
            <person name="Cong E.H."/>
            <person name="Eikeseth-Otteraa H."/>
            <person name="Noel B."/>
            <person name="Anthouard V."/>
            <person name="Porcel B.M."/>
            <person name="Kachouri-Lafond R."/>
            <person name="Nishino A."/>
            <person name="Ugolini M."/>
            <person name="Chourrout P."/>
            <person name="Nishida H."/>
            <person name="Aasland R."/>
            <person name="Huzurbazar S."/>
            <person name="Westhof E."/>
            <person name="Delsuc F."/>
            <person name="Lehrach H."/>
            <person name="Reinhardt R."/>
            <person name="Weissenbach J."/>
            <person name="Roy S.W."/>
            <person name="Artiguenave F."/>
            <person name="Postlethwait J.H."/>
            <person name="Manak J.R."/>
            <person name="Thompson E.M."/>
            <person name="Jaillon O."/>
            <person name="Du Pasquier L."/>
            <person name="Boudinot P."/>
            <person name="Liberles D.A."/>
            <person name="Volff J.N."/>
            <person name="Philippe H."/>
            <person name="Lenhard B."/>
            <person name="Roest Crollius H."/>
            <person name="Wincker P."/>
            <person name="Chourrout D."/>
        </authorList>
    </citation>
    <scope>NUCLEOTIDE SEQUENCE [LARGE SCALE GENOMIC DNA]</scope>
</reference>
<keyword evidence="3" id="KW-0175">Coiled coil</keyword>
<feature type="domain" description="Apple" evidence="5">
    <location>
        <begin position="370"/>
        <end position="446"/>
    </location>
</feature>
<dbReference type="GO" id="GO:0006508">
    <property type="term" value="P:proteolysis"/>
    <property type="evidence" value="ECO:0007669"/>
    <property type="project" value="InterPro"/>
</dbReference>
<feature type="region of interest" description="Disordered" evidence="4">
    <location>
        <begin position="226"/>
        <end position="245"/>
    </location>
</feature>
<dbReference type="Gene3D" id="3.50.4.10">
    <property type="entry name" value="Hepatocyte Growth Factor"/>
    <property type="match status" value="2"/>
</dbReference>
<dbReference type="InterPro" id="IPR000177">
    <property type="entry name" value="Apple"/>
</dbReference>
<organism evidence="6">
    <name type="scientific">Oikopleura dioica</name>
    <name type="common">Tunicate</name>
    <dbReference type="NCBI Taxonomy" id="34765"/>
    <lineage>
        <taxon>Eukaryota</taxon>
        <taxon>Metazoa</taxon>
        <taxon>Chordata</taxon>
        <taxon>Tunicata</taxon>
        <taxon>Appendicularia</taxon>
        <taxon>Copelata</taxon>
        <taxon>Oikopleuridae</taxon>
        <taxon>Oikopleura</taxon>
    </lineage>
</organism>
<sequence length="529" mass="59621">MKLFQSLLIVVINGKEAHDMDNDGHGSDVPFGRVVSRDQIESMARSSRGPRPRPLDEKEFYQNEIEPIVAQQAIINRQYGQAAIDINQPSRIQAANVAQAQLNQQWAEAHRRERQFYQSQYAPNPAVSYPSHFQQQASAYLNQNSLTPAQSRADGYYHQEQSLNNQISNLRYQDQQAVSDQNNLLAQKLEEKLSILQQVQKEVKEQQAILQKIITQKQQEAANTIASKRPFAEEDSTASGKYQFEEPEVLPRYPINVRKNSRDQHQSTSISNNTVEIIQLADENDPKDCFVENASINSGIFNANSIDLIENVYTSKGCQSHCKLHAQQGCKYFAWNSEDHSCELFSSLDGLEYDENGISFVGMAEGCFECEKPGFDFTSYYSSDSLTGRRAVYEVPDVFTCLEICKNVDGCEFVSFRVDNRCYLKDSSAPENIEDDEDYTSAPVQCVSEFCLMKNKEFEQGWFSNSDIITWGSADPIPGVQSASNCSKICDIIPSCRSWSFITEAKSCSLLKSLTALHLSSGHLNPLDI</sequence>